<accession>A0A3P7PBW2</accession>
<keyword evidence="3" id="KW-1185">Reference proteome</keyword>
<name>A0A3P7PBW2_DIBLA</name>
<dbReference type="CDD" id="cd01650">
    <property type="entry name" value="RT_nLTR_like"/>
    <property type="match status" value="1"/>
</dbReference>
<evidence type="ECO:0000313" key="2">
    <source>
        <dbReference type="EMBL" id="VDN15476.1"/>
    </source>
</evidence>
<dbReference type="EMBL" id="UYRU01062645">
    <property type="protein sequence ID" value="VDN15476.1"/>
    <property type="molecule type" value="Genomic_DNA"/>
</dbReference>
<dbReference type="PROSITE" id="PS50878">
    <property type="entry name" value="RT_POL"/>
    <property type="match status" value="1"/>
</dbReference>
<protein>
    <recommendedName>
        <fullName evidence="1">Reverse transcriptase domain-containing protein</fullName>
    </recommendedName>
</protein>
<proteinExistence type="predicted"/>
<dbReference type="InterPro" id="IPR000477">
    <property type="entry name" value="RT_dom"/>
</dbReference>
<dbReference type="PANTHER" id="PTHR19446">
    <property type="entry name" value="REVERSE TRANSCRIPTASES"/>
    <property type="match status" value="1"/>
</dbReference>
<dbReference type="OrthoDB" id="6286681at2759"/>
<dbReference type="InterPro" id="IPR043128">
    <property type="entry name" value="Rev_trsase/Diguanyl_cyclase"/>
</dbReference>
<reference evidence="2 3" key="1">
    <citation type="submission" date="2018-11" db="EMBL/GenBank/DDBJ databases">
        <authorList>
            <consortium name="Pathogen Informatics"/>
        </authorList>
    </citation>
    <scope>NUCLEOTIDE SEQUENCE [LARGE SCALE GENOMIC DNA]</scope>
</reference>
<sequence>MKSAHSTLYFAERQRLVPSRTTWTTQEDRLLRKFAIAIIQKEGQLALRPLARGVKKHFPTRSAEALCKRLSKLNNKVLIYGTLGFETAVNPPLVVSSSPPPMTEADQSQACRLSLLHSAAHLLAESRNEALCTETLLSLVTDLLMDDAQWTEAAATRLDSHALHVFPPKWKPEVHTDPQRDEVQAQLEKNYKAGAQLILSGDWRQVPFPEAPLPPGTLEFWRELTERPSGQDQRPVIPPAAVAWSLLDPLEPSEVTQHLRLMVRSAAGMDGHSAKDLLRWPPTAIAGYLNLILATGYLPLQHCTCRTTLVPNVRLPTLPSQFHPTAVSNAIPCLLNRILASRWSRFCPTSRFQFGFQKRDGTAEATVLLHGILRQAVTAPKSLAVAVLEMDKAFDSVNHSTLLRAAAAHGAPPSLIHLLSSSYSRSSTFILDAEVRCFRGVRQDDSLSPLLFSGALSEALSYSDRQLGFEIGETTVDCLAYADDLVLFAESPDRLQVRLDGLVEGLSLAGMQLNPSRCTTFFLQALGKDKSSCLRLCNVLLGGTVLPSLGPQDTFKYLGVPFSYRGKQPIRHRPVLHDMMAEVSEAPINHQQRFSLLKRSCVPKLLHELVLGTVHRNTLENLDMQIRQTVRSALKLPTDTPTSFLYAKIRDGGLGVPCLKTLVPLAKRRRLDNVLRSKEPVVRAVAVIPSALSSMRLAAEPVRMGCKVLASKKDARTYWRDSLYNSADGHALAHFANSTCANHWLSSPDRVLPWLFIRGIQLRAGVLSTKARGNRRTGSGDVLCRGQCGQRETLIHILQCCRVTQTARLGRHNNVMNLLRERLAKIHPSVLLEPRIPEGSKFCKPDIILLNESSATVIDVAVAGEDCMEKRYTGKIERYSAAEIEANIRQTFAKPSDFPITHMPAVFSARGTVYARTERGLRTLGLSKFDISDLALEAIRGSVTAYDIFTRGAGGGRIS</sequence>
<evidence type="ECO:0000313" key="3">
    <source>
        <dbReference type="Proteomes" id="UP000281553"/>
    </source>
</evidence>
<dbReference type="InterPro" id="IPR043502">
    <property type="entry name" value="DNA/RNA_pol_sf"/>
</dbReference>
<gene>
    <name evidence="2" type="ORF">DILT_LOCUS11307</name>
</gene>
<organism evidence="2 3">
    <name type="scientific">Dibothriocephalus latus</name>
    <name type="common">Fish tapeworm</name>
    <name type="synonym">Diphyllobothrium latum</name>
    <dbReference type="NCBI Taxonomy" id="60516"/>
    <lineage>
        <taxon>Eukaryota</taxon>
        <taxon>Metazoa</taxon>
        <taxon>Spiralia</taxon>
        <taxon>Lophotrochozoa</taxon>
        <taxon>Platyhelminthes</taxon>
        <taxon>Cestoda</taxon>
        <taxon>Eucestoda</taxon>
        <taxon>Diphyllobothriidea</taxon>
        <taxon>Diphyllobothriidae</taxon>
        <taxon>Dibothriocephalus</taxon>
    </lineage>
</organism>
<dbReference type="Pfam" id="PF00078">
    <property type="entry name" value="RVT_1"/>
    <property type="match status" value="1"/>
</dbReference>
<dbReference type="Proteomes" id="UP000281553">
    <property type="component" value="Unassembled WGS sequence"/>
</dbReference>
<evidence type="ECO:0000259" key="1">
    <source>
        <dbReference type="PROSITE" id="PS50878"/>
    </source>
</evidence>
<dbReference type="SUPFAM" id="SSF56672">
    <property type="entry name" value="DNA/RNA polymerases"/>
    <property type="match status" value="1"/>
</dbReference>
<dbReference type="AlphaFoldDB" id="A0A3P7PBW2"/>
<feature type="domain" description="Reverse transcriptase" evidence="1">
    <location>
        <begin position="291"/>
        <end position="562"/>
    </location>
</feature>
<dbReference type="Gene3D" id="3.30.70.270">
    <property type="match status" value="1"/>
</dbReference>